<dbReference type="EMBL" id="CP000071">
    <property type="protein sequence ID" value="AAZ13019.1"/>
    <property type="molecule type" value="Genomic_DNA"/>
</dbReference>
<evidence type="ECO:0000256" key="3">
    <source>
        <dbReference type="ARBA" id="ARBA00022741"/>
    </source>
</evidence>
<reference evidence="10" key="3">
    <citation type="submission" date="2005-04" db="EMBL/GenBank/DDBJ databases">
        <title>.</title>
        <authorList>
            <person name="Ghedin E."/>
            <person name="Blandin G."/>
            <person name="Bartholomeu D."/>
            <person name="Caler E."/>
            <person name="Haas B."/>
            <person name="Hannick L."/>
            <person name="Shallom J."/>
            <person name="Hou L."/>
            <person name="Djikeng A."/>
            <person name="Feldblyum T."/>
            <person name="Hostetler J."/>
            <person name="Johnson J."/>
            <person name="Jones K."/>
            <person name="Koo H.L."/>
            <person name="Larkin C."/>
            <person name="Pai G."/>
            <person name="Peterson J."/>
            <person name="Khalak H.G."/>
            <person name="Salzberg S."/>
            <person name="Simpson A.J."/>
            <person name="Tallon L."/>
            <person name="Van Aken S."/>
            <person name="Wanless D."/>
            <person name="White O."/>
            <person name="Wortman J."/>
            <person name="Fraser C.M."/>
            <person name="El-Sayed N.M.A."/>
        </authorList>
    </citation>
    <scope>NUCLEOTIDE SEQUENCE</scope>
    <source>
        <strain evidence="10">GUTat10.1</strain>
    </source>
</reference>
<comment type="similarity">
    <text evidence="1 5">Belongs to the ATP-dependent AMP-binding enzyme family.</text>
</comment>
<dbReference type="NCBIfam" id="TIGR02188">
    <property type="entry name" value="Ac_CoA_lig_AcsA"/>
    <property type="match status" value="1"/>
</dbReference>
<dbReference type="InterPro" id="IPR020845">
    <property type="entry name" value="AMP-binding_CS"/>
</dbReference>
<dbReference type="Gene3D" id="3.40.50.12780">
    <property type="entry name" value="N-terminal domain of ligase-like"/>
    <property type="match status" value="1"/>
</dbReference>
<evidence type="ECO:0000256" key="4">
    <source>
        <dbReference type="ARBA" id="ARBA00022840"/>
    </source>
</evidence>
<evidence type="ECO:0000313" key="12">
    <source>
        <dbReference type="Proteomes" id="UP000008524"/>
    </source>
</evidence>
<dbReference type="FunFam" id="3.40.50.12780:FF:000001">
    <property type="entry name" value="Acetyl-coenzyme A synthetase"/>
    <property type="match status" value="1"/>
</dbReference>
<dbReference type="GO" id="GO:0003824">
    <property type="term" value="F:catalytic activity"/>
    <property type="evidence" value="ECO:0000255"/>
    <property type="project" value="GeneDB"/>
</dbReference>
<feature type="region of interest" description="Disordered" evidence="6">
    <location>
        <begin position="1"/>
        <end position="25"/>
    </location>
</feature>
<dbReference type="PANTHER" id="PTHR24095">
    <property type="entry name" value="ACETYL-COENZYME A SYNTHETASE"/>
    <property type="match status" value="1"/>
</dbReference>
<organism evidence="10 12">
    <name type="scientific">Trypanosoma brucei brucei (strain 927/4 GUTat10.1)</name>
    <dbReference type="NCBI Taxonomy" id="185431"/>
    <lineage>
        <taxon>Eukaryota</taxon>
        <taxon>Discoba</taxon>
        <taxon>Euglenozoa</taxon>
        <taxon>Kinetoplastea</taxon>
        <taxon>Metakinetoplastina</taxon>
        <taxon>Trypanosomatida</taxon>
        <taxon>Trypanosomatidae</taxon>
        <taxon>Trypanosoma</taxon>
    </lineage>
</organism>
<dbReference type="Pfam" id="PF13193">
    <property type="entry name" value="AMP-binding_C"/>
    <property type="match status" value="1"/>
</dbReference>
<dbReference type="InterPro" id="IPR025110">
    <property type="entry name" value="AMP-bd_C"/>
</dbReference>
<dbReference type="InterPro" id="IPR032387">
    <property type="entry name" value="ACAS_N"/>
</dbReference>
<dbReference type="SwissPalm" id="Q57XD7"/>
<proteinExistence type="inferred from homology"/>
<dbReference type="OrthoDB" id="1706066at2759"/>
<dbReference type="RefSeq" id="XP_847085.1">
    <property type="nucleotide sequence ID" value="XM_841992.1"/>
</dbReference>
<evidence type="ECO:0000256" key="6">
    <source>
        <dbReference type="SAM" id="MobiDB-lite"/>
    </source>
</evidence>
<dbReference type="OMA" id="AIKASWP"/>
<feature type="domain" description="AMP-dependent synthetase/ligase" evidence="7">
    <location>
        <begin position="98"/>
        <end position="492"/>
    </location>
</feature>
<feature type="compositionally biased region" description="Basic and acidic residues" evidence="6">
    <location>
        <begin position="1"/>
        <end position="13"/>
    </location>
</feature>
<evidence type="ECO:0000256" key="2">
    <source>
        <dbReference type="ARBA" id="ARBA00022598"/>
    </source>
</evidence>
<dbReference type="NCBIfam" id="NF001208">
    <property type="entry name" value="PRK00174.1"/>
    <property type="match status" value="1"/>
</dbReference>
<accession>D6XKY9</accession>
<dbReference type="FunCoup" id="Q57XD7">
    <property type="interactions" value="293"/>
</dbReference>
<dbReference type="GO" id="GO:0006085">
    <property type="term" value="P:acetyl-CoA biosynthetic process"/>
    <property type="evidence" value="ECO:0000318"/>
    <property type="project" value="GO_Central"/>
</dbReference>
<name>Q57XD7_TRYB2</name>
<gene>
    <name evidence="11" type="primary">Tb08.26A17.430</name>
    <name evidence="10" type="ORF">Tb927.8.2520</name>
</gene>
<protein>
    <recommendedName>
        <fullName evidence="5">Acetyl-coenzyme A synthetase</fullName>
        <ecNumber evidence="5">6.2.1.1</ecNumber>
    </recommendedName>
</protein>
<dbReference type="PANTHER" id="PTHR24095:SF14">
    <property type="entry name" value="ACETYL-COENZYME A SYNTHETASE 1"/>
    <property type="match status" value="1"/>
</dbReference>
<dbReference type="InParanoid" id="Q57XD7"/>
<dbReference type="GO" id="GO:0003987">
    <property type="term" value="F:acetate-CoA ligase activity"/>
    <property type="evidence" value="ECO:0000318"/>
    <property type="project" value="GO_Central"/>
</dbReference>
<dbReference type="Pfam" id="PF16177">
    <property type="entry name" value="ACAS_N"/>
    <property type="match status" value="1"/>
</dbReference>
<dbReference type="GO" id="GO:0031981">
    <property type="term" value="C:nuclear lumen"/>
    <property type="evidence" value="ECO:0000314"/>
    <property type="project" value="GeneDB"/>
</dbReference>
<evidence type="ECO:0000259" key="8">
    <source>
        <dbReference type="Pfam" id="PF13193"/>
    </source>
</evidence>
<dbReference type="Gene3D" id="3.30.300.30">
    <property type="match status" value="1"/>
</dbReference>
<keyword evidence="2 5" id="KW-0436">Ligase</keyword>
<reference evidence="11 12" key="2">
    <citation type="journal article" date="2005" name="Science">
        <title>The genome of the African trypanosome Trypanosoma brucei.</title>
        <authorList>
            <person name="Berriman M."/>
            <person name="Ghedin E."/>
            <person name="Hertz-Fowler C."/>
            <person name="Blandin G."/>
            <person name="Renauld H."/>
            <person name="Bartholomeu D.C."/>
            <person name="Lennard N.J."/>
            <person name="Caler E."/>
            <person name="Hamlin N.E."/>
            <person name="Haas B."/>
            <person name="Bohme U."/>
            <person name="Hannick L."/>
            <person name="Aslett M.A."/>
            <person name="Shallom J."/>
            <person name="Marcello L."/>
            <person name="Hou L."/>
            <person name="Wickstead B."/>
            <person name="Alsmark U.C."/>
            <person name="Arrowsmith C."/>
            <person name="Atkin R.J."/>
            <person name="Barron A.J."/>
            <person name="Bringaud F."/>
            <person name="Brooks K."/>
            <person name="Carrington M."/>
            <person name="Cherevach I."/>
            <person name="Chillingworth T.J."/>
            <person name="Churcher C."/>
            <person name="Clark L.N."/>
            <person name="Corton C.H."/>
            <person name="Cronin A."/>
            <person name="Davies R.M."/>
            <person name="Doggett J."/>
            <person name="Djikeng A."/>
            <person name="Feldblyum T."/>
            <person name="Field M.C."/>
            <person name="Fraser A."/>
            <person name="Goodhead I."/>
            <person name="Hance Z."/>
            <person name="Harper D."/>
            <person name="Harris B.R."/>
            <person name="Hauser H."/>
            <person name="Hostetler J."/>
            <person name="Ivens A."/>
            <person name="Jagels K."/>
            <person name="Johnson D."/>
            <person name="Johnson J."/>
            <person name="Jones K."/>
            <person name="Kerhornou A.X."/>
            <person name="Koo H."/>
            <person name="Larke N."/>
            <person name="Landfear S."/>
            <person name="Larkin C."/>
            <person name="Leech V."/>
            <person name="Line A."/>
            <person name="Lord A."/>
            <person name="Macleod A."/>
            <person name="Mooney P.J."/>
            <person name="Moule S."/>
            <person name="Martin D.M."/>
            <person name="Morgan G.W."/>
            <person name="Mungall K."/>
            <person name="Norbertczak H."/>
            <person name="Ormond D."/>
            <person name="Pai G."/>
            <person name="Peacock C.S."/>
            <person name="Peterson J."/>
            <person name="Quail M.A."/>
            <person name="Rabbinowitsch E."/>
            <person name="Rajandream M.A."/>
            <person name="Reitter C."/>
            <person name="Salzberg S.L."/>
            <person name="Sanders M."/>
            <person name="Schobel S."/>
            <person name="Sharp S."/>
            <person name="Simmonds M."/>
            <person name="Simpson A.J."/>
            <person name="Tallon L."/>
            <person name="Turner C.M."/>
            <person name="Tait A."/>
            <person name="Tivey A.R."/>
            <person name="Van Aken S."/>
            <person name="Walker D."/>
            <person name="Wanless D."/>
            <person name="Wang S."/>
            <person name="White B."/>
            <person name="White O."/>
            <person name="Whitehead S."/>
            <person name="Woodward J."/>
            <person name="Wortman J."/>
            <person name="Adams M.D."/>
            <person name="Embley T.M."/>
            <person name="Gull K."/>
            <person name="Ullu E."/>
            <person name="Barry J.D."/>
            <person name="Fairlamb A.H."/>
            <person name="Opperdoes F."/>
            <person name="Barrell B.G."/>
            <person name="Donelson J.E."/>
            <person name="Hall N."/>
            <person name="Fraser C.M."/>
            <person name="Melville S.E."/>
            <person name="El-Sayed N.M."/>
        </authorList>
    </citation>
    <scope>NUCLEOTIDE SEQUENCE [LARGE SCALE GENOMIC DNA]</scope>
    <source>
        <strain evidence="11 12">927/4 GUTat10.1</strain>
    </source>
</reference>
<feature type="domain" description="AMP-binding enzyme C-terminal" evidence="8">
    <location>
        <begin position="553"/>
        <end position="632"/>
    </location>
</feature>
<dbReference type="Pfam" id="PF00501">
    <property type="entry name" value="AMP-binding"/>
    <property type="match status" value="1"/>
</dbReference>
<dbReference type="AlphaFoldDB" id="Q57XD7"/>
<evidence type="ECO:0000259" key="9">
    <source>
        <dbReference type="Pfam" id="PF16177"/>
    </source>
</evidence>
<dbReference type="GO" id="GO:0097014">
    <property type="term" value="C:ciliary plasm"/>
    <property type="evidence" value="ECO:0000314"/>
    <property type="project" value="GeneDB"/>
</dbReference>
<dbReference type="GO" id="GO:0019427">
    <property type="term" value="P:acetyl-CoA biosynthetic process from acetate"/>
    <property type="evidence" value="ECO:0007669"/>
    <property type="project" value="InterPro"/>
</dbReference>
<sequence>MRDTGRCSGHNDDVVDPVTSNGAMSHVGPDLAHRQALYEESVRDPVAFWEQAAADFHWERTWPKDKSPLEYNFHKSNGSIFVKWFDGAESNMCYNALDRHLPKHKDRVCYHWEGNDEGESRDVTYGEMFEEVVRIAAVLKHRYNVKKGDVVTIYLPMIPFAAQVMLAVARLGAVTSVVFAGFSSQAVASRLTDARSKLIITADSFWRGTKTLLLKELSDAALAICEAEGHNVQCLVYDRSKRENVPMTEGRDAWYSDVVETLTASELADCPIVWIGAEDPLFLLYTSGSTGKPKAILHTLGGYMVYAGVTFKYSFDYHESDVSFCTADIGWITGHSYALYGPMLNAATSVLFEGMPTHPTPSRWWDLVDKYRVTIFYTAPTAIRALMQCGDEHLQSTTRGTLRILGSVGEPINAEAWQWFYEVVGKRRADVIDTWWQTETGGHLITPLPGCTPMKAGSATLPFFGIVPALLHPTTNAVVEGEGEGLLAMQTPWPGIARTIFGDHNRYEQAYFAVDGFYLTGDGARRDKDGYYWITGRVDDVLNVSGHRIGTSEVEEAVNSHPDVAESAAVGIPHDVKGECIYVFVTFNNNVTVDATLLKRVRETVRRVIGPFAAPDYVQAAQCGLPKTRSGKIMRRILRKIASGLHEELGDTSTLLDPSVVQNLIEGRKQTVG</sequence>
<dbReference type="EMBL" id="AC159420">
    <property type="protein sequence ID" value="AAX69719.1"/>
    <property type="molecule type" value="Genomic_DNA"/>
</dbReference>
<dbReference type="EC" id="6.2.1.1" evidence="5"/>
<dbReference type="eggNOG" id="KOG1175">
    <property type="taxonomic scope" value="Eukaryota"/>
</dbReference>
<dbReference type="GO" id="GO:0005737">
    <property type="term" value="C:cytoplasm"/>
    <property type="evidence" value="ECO:0000314"/>
    <property type="project" value="GeneDB"/>
</dbReference>
<keyword evidence="12" id="KW-1185">Reference proteome</keyword>
<keyword evidence="3 5" id="KW-0547">Nucleotide-binding</keyword>
<feature type="domain" description="Acetyl-coenzyme A synthetase N-terminal" evidence="9">
    <location>
        <begin position="35"/>
        <end position="96"/>
    </location>
</feature>
<dbReference type="GeneID" id="3659232"/>
<dbReference type="PROSITE" id="PS00455">
    <property type="entry name" value="AMP_BINDING"/>
    <property type="match status" value="1"/>
</dbReference>
<evidence type="ECO:0000256" key="1">
    <source>
        <dbReference type="ARBA" id="ARBA00006432"/>
    </source>
</evidence>
<dbReference type="InterPro" id="IPR000873">
    <property type="entry name" value="AMP-dep_synth/lig_dom"/>
</dbReference>
<dbReference type="FunFam" id="3.30.300.30:FF:000004">
    <property type="entry name" value="Acetyl-coenzyme A synthetase"/>
    <property type="match status" value="1"/>
</dbReference>
<dbReference type="InterPro" id="IPR042099">
    <property type="entry name" value="ANL_N_sf"/>
</dbReference>
<dbReference type="GO" id="GO:0005524">
    <property type="term" value="F:ATP binding"/>
    <property type="evidence" value="ECO:0007669"/>
    <property type="project" value="UniProtKB-UniRule"/>
</dbReference>
<dbReference type="Proteomes" id="UP000008524">
    <property type="component" value="Chromosome 8"/>
</dbReference>
<keyword evidence="4 5" id="KW-0067">ATP-binding</keyword>
<dbReference type="InterPro" id="IPR011904">
    <property type="entry name" value="Ac_CoA_lig"/>
</dbReference>
<dbReference type="KEGG" id="tbr:Tb927.8.2520"/>
<evidence type="ECO:0000259" key="7">
    <source>
        <dbReference type="Pfam" id="PF00501"/>
    </source>
</evidence>
<dbReference type="PaxDb" id="5691-AAZ13019"/>
<evidence type="ECO:0000313" key="11">
    <source>
        <dbReference type="EMBL" id="AAZ13019.1"/>
    </source>
</evidence>
<dbReference type="STRING" id="185431.Q57XD7"/>
<evidence type="ECO:0000256" key="5">
    <source>
        <dbReference type="RuleBase" id="RU361147"/>
    </source>
</evidence>
<evidence type="ECO:0000313" key="10">
    <source>
        <dbReference type="EMBL" id="AAX69719.1"/>
    </source>
</evidence>
<dbReference type="SUPFAM" id="SSF56801">
    <property type="entry name" value="Acetyl-CoA synthetase-like"/>
    <property type="match status" value="1"/>
</dbReference>
<comment type="catalytic activity">
    <reaction evidence="5">
        <text>acetate + ATP + CoA = acetyl-CoA + AMP + diphosphate</text>
        <dbReference type="Rhea" id="RHEA:23176"/>
        <dbReference type="ChEBI" id="CHEBI:30089"/>
        <dbReference type="ChEBI" id="CHEBI:30616"/>
        <dbReference type="ChEBI" id="CHEBI:33019"/>
        <dbReference type="ChEBI" id="CHEBI:57287"/>
        <dbReference type="ChEBI" id="CHEBI:57288"/>
        <dbReference type="ChEBI" id="CHEBI:456215"/>
        <dbReference type="EC" id="6.2.1.1"/>
    </reaction>
</comment>
<reference evidence="11" key="1">
    <citation type="journal article" date="2005" name="Science">
        <title>Comparative genomics of trypanosomatid parasitic protozoa.</title>
        <authorList>
            <person name="El-Sayed N.M."/>
            <person name="Myler P.J."/>
            <person name="Blandin G."/>
            <person name="Berriman M."/>
            <person name="Crabtree J."/>
            <person name="Aggarwal G."/>
            <person name="Caler E."/>
            <person name="Renauld H."/>
            <person name="Worthey E.A."/>
            <person name="Hertz-Fowler C."/>
            <person name="Ghedin E."/>
            <person name="Peacock C."/>
            <person name="Bartholomeu D.C."/>
            <person name="Haas B.J."/>
            <person name="Tran A.N."/>
            <person name="Wortman J.R."/>
            <person name="Alsmark U.C."/>
            <person name="Angiuoli S."/>
            <person name="Anupama A."/>
            <person name="Badger J."/>
            <person name="Bringaud F."/>
            <person name="Cadag E."/>
            <person name="Carlton J.M."/>
            <person name="Cerqueira G.C."/>
            <person name="Creasy T."/>
            <person name="Delcher A.L."/>
            <person name="Djikeng A."/>
            <person name="Embley T.M."/>
            <person name="Hauser C."/>
            <person name="Ivens A.C."/>
            <person name="Kummerfeld S.K."/>
            <person name="Pereira-Leal J.B."/>
            <person name="Nilsson D."/>
            <person name="Peterson J."/>
            <person name="Salzberg S.L."/>
            <person name="Shallom J."/>
            <person name="Silva J.C."/>
            <person name="Sundaram J."/>
            <person name="Westenberger S."/>
            <person name="White O."/>
            <person name="Melville S.E."/>
            <person name="Donelson J.E."/>
            <person name="Andersson B."/>
            <person name="Stuart K.D."/>
            <person name="Hall N."/>
        </authorList>
    </citation>
    <scope>NUCLEOTIDE SEQUENCE</scope>
    <source>
        <strain evidence="11">927/4 GUTat10.1</strain>
    </source>
</reference>
<accession>Q57XD7</accession>
<dbReference type="CDD" id="cd05966">
    <property type="entry name" value="ACS"/>
    <property type="match status" value="1"/>
</dbReference>
<dbReference type="InterPro" id="IPR045851">
    <property type="entry name" value="AMP-bd_C_sf"/>
</dbReference>
<dbReference type="GO" id="GO:0016208">
    <property type="term" value="F:AMP binding"/>
    <property type="evidence" value="ECO:0007669"/>
    <property type="project" value="InterPro"/>
</dbReference>
<reference evidence="11" key="4">
    <citation type="submission" date="2005-04" db="EMBL/GenBank/DDBJ databases">
        <title>Sequencing, closure, and annotation of Trypanosoma brucei chromosomes 2 through 8.</title>
        <authorList>
            <person name="Ghedin E."/>
            <person name="Blandin G."/>
            <person name="Bartholomeu D."/>
            <person name="Caler E."/>
            <person name="Haas B."/>
            <person name="Hannick L."/>
            <person name="Shallom J."/>
            <person name="Hou L."/>
            <person name="Djikeng A."/>
            <person name="Feldblyum T."/>
            <person name="Hostetler J."/>
            <person name="Johnson J."/>
            <person name="Jones K."/>
            <person name="Koo H.L."/>
            <person name="Larkin C."/>
            <person name="Pai G."/>
            <person name="Peterson J."/>
            <person name="Khalak H.G."/>
            <person name="Salzberg S."/>
            <person name="Simpson A.J."/>
            <person name="Tallon L."/>
            <person name="Van Aken S."/>
            <person name="Wanless D."/>
            <person name="White O."/>
            <person name="Wortman J."/>
            <person name="Fraser C.M."/>
            <person name="El-Sayed N.M.A."/>
        </authorList>
    </citation>
    <scope>NUCLEOTIDE SEQUENCE</scope>
    <source>
        <strain evidence="11">927/4 GUTat10.1</strain>
    </source>
</reference>
<dbReference type="VEuPathDB" id="TriTrypDB:Tb927.8.2520"/>